<evidence type="ECO:0000313" key="2">
    <source>
        <dbReference type="EMBL" id="KAK4829835.1"/>
    </source>
</evidence>
<evidence type="ECO:0000256" key="1">
    <source>
        <dbReference type="SAM" id="MobiDB-lite"/>
    </source>
</evidence>
<keyword evidence="3" id="KW-1185">Reference proteome</keyword>
<reference evidence="2 3" key="1">
    <citation type="journal article" date="2023" name="J. Hered.">
        <title>Chromosome-level genome of the wood stork (Mycteria americana) provides insight into avian chromosome evolution.</title>
        <authorList>
            <person name="Flamio R. Jr."/>
            <person name="Ramstad K.M."/>
        </authorList>
    </citation>
    <scope>NUCLEOTIDE SEQUENCE [LARGE SCALE GENOMIC DNA]</scope>
    <source>
        <strain evidence="2">JAX WOST 10</strain>
    </source>
</reference>
<gene>
    <name evidence="2" type="ORF">QYF61_006845</name>
</gene>
<name>A0AAN7S5X9_MYCAM</name>
<evidence type="ECO:0000313" key="3">
    <source>
        <dbReference type="Proteomes" id="UP001333110"/>
    </source>
</evidence>
<dbReference type="AlphaFoldDB" id="A0AAN7S5X9"/>
<accession>A0AAN7S5X9</accession>
<feature type="compositionally biased region" description="Basic and acidic residues" evidence="1">
    <location>
        <begin position="169"/>
        <end position="179"/>
    </location>
</feature>
<feature type="compositionally biased region" description="Polar residues" evidence="1">
    <location>
        <begin position="151"/>
        <end position="168"/>
    </location>
</feature>
<comment type="caution">
    <text evidence="2">The sequence shown here is derived from an EMBL/GenBank/DDBJ whole genome shotgun (WGS) entry which is preliminary data.</text>
</comment>
<proteinExistence type="predicted"/>
<dbReference type="EMBL" id="JAUNZN010000001">
    <property type="protein sequence ID" value="KAK4829835.1"/>
    <property type="molecule type" value="Genomic_DNA"/>
</dbReference>
<sequence>MAVVGPNSSLHPLPYHTCVERKFIRSIPSLYANSLAVTSGKDEEVPTVDDLAGQRQEYKENLSSSLVSAVEKLSWEVQQLKEDRSYSPRVRTSNSAIRIKYSSAQERGYRGYTPPGTLWFYLRDHGKDMRKWDGKPTSTLEARVHELQGQTITQGGSSRKTVAPVSTEQFHRQSRRADLTSDLNEGNLDSYLQDVSNNYHDQD</sequence>
<feature type="region of interest" description="Disordered" evidence="1">
    <location>
        <begin position="151"/>
        <end position="189"/>
    </location>
</feature>
<protein>
    <submittedName>
        <fullName evidence="2">Uncharacterized protein</fullName>
    </submittedName>
</protein>
<dbReference type="Proteomes" id="UP001333110">
    <property type="component" value="Unassembled WGS sequence"/>
</dbReference>
<organism evidence="2 3">
    <name type="scientific">Mycteria americana</name>
    <name type="common">Wood stork</name>
    <dbReference type="NCBI Taxonomy" id="33587"/>
    <lineage>
        <taxon>Eukaryota</taxon>
        <taxon>Metazoa</taxon>
        <taxon>Chordata</taxon>
        <taxon>Craniata</taxon>
        <taxon>Vertebrata</taxon>
        <taxon>Euteleostomi</taxon>
        <taxon>Archelosauria</taxon>
        <taxon>Archosauria</taxon>
        <taxon>Dinosauria</taxon>
        <taxon>Saurischia</taxon>
        <taxon>Theropoda</taxon>
        <taxon>Coelurosauria</taxon>
        <taxon>Aves</taxon>
        <taxon>Neognathae</taxon>
        <taxon>Neoaves</taxon>
        <taxon>Aequornithes</taxon>
        <taxon>Ciconiiformes</taxon>
        <taxon>Ciconiidae</taxon>
        <taxon>Mycteria</taxon>
    </lineage>
</organism>